<feature type="transmembrane region" description="Helical" evidence="1">
    <location>
        <begin position="21"/>
        <end position="46"/>
    </location>
</feature>
<keyword evidence="1" id="KW-1133">Transmembrane helix</keyword>
<accession>A0A640TKL3</accession>
<feature type="transmembrane region" description="Helical" evidence="1">
    <location>
        <begin position="95"/>
        <end position="113"/>
    </location>
</feature>
<evidence type="ECO:0000313" key="3">
    <source>
        <dbReference type="EMBL" id="WAT97006.1"/>
    </source>
</evidence>
<dbReference type="EMBL" id="BLIP01000001">
    <property type="protein sequence ID" value="GFE22435.1"/>
    <property type="molecule type" value="Genomic_DNA"/>
</dbReference>
<evidence type="ECO:0000313" key="5">
    <source>
        <dbReference type="Proteomes" id="UP001210609"/>
    </source>
</evidence>
<dbReference type="RefSeq" id="WP_190076356.1">
    <property type="nucleotide sequence ID" value="NZ_BMSS01000002.1"/>
</dbReference>
<dbReference type="Proteomes" id="UP001210609">
    <property type="component" value="Chromosome"/>
</dbReference>
<keyword evidence="5" id="KW-1185">Reference proteome</keyword>
<keyword evidence="1" id="KW-0472">Membrane</keyword>
<proteinExistence type="predicted"/>
<evidence type="ECO:0000256" key="1">
    <source>
        <dbReference type="SAM" id="Phobius"/>
    </source>
</evidence>
<evidence type="ECO:0000313" key="2">
    <source>
        <dbReference type="EMBL" id="GFE22435.1"/>
    </source>
</evidence>
<reference evidence="3 5" key="2">
    <citation type="submission" date="2022-12" db="EMBL/GenBank/DDBJ databases">
        <authorList>
            <person name="Ruckert C."/>
            <person name="Busche T."/>
            <person name="Kalinowski J."/>
            <person name="Wittmann C."/>
        </authorList>
    </citation>
    <scope>NUCLEOTIDE SEQUENCE [LARGE SCALE GENOMIC DNA]</scope>
    <source>
        <strain evidence="3 5">DSM 40555</strain>
    </source>
</reference>
<evidence type="ECO:0000313" key="4">
    <source>
        <dbReference type="Proteomes" id="UP000429552"/>
    </source>
</evidence>
<dbReference type="Proteomes" id="UP000429552">
    <property type="component" value="Unassembled WGS sequence"/>
</dbReference>
<dbReference type="EMBL" id="CP114202">
    <property type="protein sequence ID" value="WAT97006.1"/>
    <property type="molecule type" value="Genomic_DNA"/>
</dbReference>
<organism evidence="2 4">
    <name type="scientific">Streptomyces nigrescens</name>
    <dbReference type="NCBI Taxonomy" id="1920"/>
    <lineage>
        <taxon>Bacteria</taxon>
        <taxon>Bacillati</taxon>
        <taxon>Actinomycetota</taxon>
        <taxon>Actinomycetes</taxon>
        <taxon>Kitasatosporales</taxon>
        <taxon>Streptomycetaceae</taxon>
        <taxon>Streptomyces</taxon>
    </lineage>
</organism>
<keyword evidence="1" id="KW-0812">Transmembrane</keyword>
<dbReference type="AlphaFoldDB" id="A0A640TKL3"/>
<gene>
    <name evidence="2" type="ORF">Sliba_28880</name>
    <name evidence="3" type="ORF">STRLI_002890</name>
</gene>
<reference evidence="2 4" key="1">
    <citation type="submission" date="2019-12" db="EMBL/GenBank/DDBJ databases">
        <title>Whole genome shotgun sequence of Streptomyces libani subsp. libani NBRC 13452.</title>
        <authorList>
            <person name="Ichikawa N."/>
            <person name="Kimura A."/>
            <person name="Kitahashi Y."/>
            <person name="Komaki H."/>
            <person name="Tamura T."/>
        </authorList>
    </citation>
    <scope>NUCLEOTIDE SEQUENCE [LARGE SCALE GENOMIC DNA]</scope>
    <source>
        <strain evidence="2 4">NBRC 13452</strain>
    </source>
</reference>
<feature type="transmembrane region" description="Helical" evidence="1">
    <location>
        <begin position="66"/>
        <end position="88"/>
    </location>
</feature>
<sequence length="115" mass="12427">MRDTANRMATASDNRHRSRGEAVGALISASVLVAANLVTLYVLYLAVAISPDGSWDVRQSADNVQLLSAVSGVLAVAVAVLTAFILATRWLRSRWWLTGPVVMLLCSAVRWLFPS</sequence>
<name>A0A640TKL3_STRNI</name>
<protein>
    <submittedName>
        <fullName evidence="2">Uncharacterized protein</fullName>
    </submittedName>
</protein>